<dbReference type="Proteomes" id="UP001221898">
    <property type="component" value="Unassembled WGS sequence"/>
</dbReference>
<evidence type="ECO:0000313" key="2">
    <source>
        <dbReference type="Proteomes" id="UP001221898"/>
    </source>
</evidence>
<dbReference type="AlphaFoldDB" id="A0AAD7WFU2"/>
<reference evidence="1" key="1">
    <citation type="journal article" date="2023" name="Science">
        <title>Genome structures resolve the early diversification of teleost fishes.</title>
        <authorList>
            <person name="Parey E."/>
            <person name="Louis A."/>
            <person name="Montfort J."/>
            <person name="Bouchez O."/>
            <person name="Roques C."/>
            <person name="Iampietro C."/>
            <person name="Lluch J."/>
            <person name="Castinel A."/>
            <person name="Donnadieu C."/>
            <person name="Desvignes T."/>
            <person name="Floi Bucao C."/>
            <person name="Jouanno E."/>
            <person name="Wen M."/>
            <person name="Mejri S."/>
            <person name="Dirks R."/>
            <person name="Jansen H."/>
            <person name="Henkel C."/>
            <person name="Chen W.J."/>
            <person name="Zahm M."/>
            <person name="Cabau C."/>
            <person name="Klopp C."/>
            <person name="Thompson A.W."/>
            <person name="Robinson-Rechavi M."/>
            <person name="Braasch I."/>
            <person name="Lecointre G."/>
            <person name="Bobe J."/>
            <person name="Postlethwait J.H."/>
            <person name="Berthelot C."/>
            <person name="Roest Crollius H."/>
            <person name="Guiguen Y."/>
        </authorList>
    </citation>
    <scope>NUCLEOTIDE SEQUENCE</scope>
    <source>
        <strain evidence="1">NC1722</strain>
    </source>
</reference>
<comment type="caution">
    <text evidence="1">The sequence shown here is derived from an EMBL/GenBank/DDBJ whole genome shotgun (WGS) entry which is preliminary data.</text>
</comment>
<keyword evidence="2" id="KW-1185">Reference proteome</keyword>
<organism evidence="1 2">
    <name type="scientific">Aldrovandia affinis</name>
    <dbReference type="NCBI Taxonomy" id="143900"/>
    <lineage>
        <taxon>Eukaryota</taxon>
        <taxon>Metazoa</taxon>
        <taxon>Chordata</taxon>
        <taxon>Craniata</taxon>
        <taxon>Vertebrata</taxon>
        <taxon>Euteleostomi</taxon>
        <taxon>Actinopterygii</taxon>
        <taxon>Neopterygii</taxon>
        <taxon>Teleostei</taxon>
        <taxon>Notacanthiformes</taxon>
        <taxon>Halosauridae</taxon>
        <taxon>Aldrovandia</taxon>
    </lineage>
</organism>
<gene>
    <name evidence="1" type="ORF">AAFF_G00034500</name>
</gene>
<sequence length="114" mass="12632">MRQESYLQQLCVAQARYFIPSKSFCLNASELRFFGLIRIPARSPGRVVSSARLRGLRMHGVQLPVTQCVSAQDTVTLKHSHSGAFCHRTLTGAIESKAATGKRSAHHVTLRLAR</sequence>
<proteinExistence type="predicted"/>
<accession>A0AAD7WFU2</accession>
<name>A0AAD7WFU2_9TELE</name>
<protein>
    <submittedName>
        <fullName evidence="1">Uncharacterized protein</fullName>
    </submittedName>
</protein>
<evidence type="ECO:0000313" key="1">
    <source>
        <dbReference type="EMBL" id="KAJ8395248.1"/>
    </source>
</evidence>
<dbReference type="EMBL" id="JAINUG010000118">
    <property type="protein sequence ID" value="KAJ8395248.1"/>
    <property type="molecule type" value="Genomic_DNA"/>
</dbReference>